<evidence type="ECO:0000256" key="1">
    <source>
        <dbReference type="SAM" id="SignalP"/>
    </source>
</evidence>
<evidence type="ECO:0008006" key="4">
    <source>
        <dbReference type="Google" id="ProtNLM"/>
    </source>
</evidence>
<proteinExistence type="predicted"/>
<dbReference type="AlphaFoldDB" id="A0AAD6S1D8"/>
<comment type="caution">
    <text evidence="2">The sequence shown here is derived from an EMBL/GenBank/DDBJ whole genome shotgun (WGS) entry which is preliminary data.</text>
</comment>
<reference evidence="2" key="1">
    <citation type="submission" date="2023-03" db="EMBL/GenBank/DDBJ databases">
        <title>Massive genome expansion in bonnet fungi (Mycena s.s.) driven by repeated elements and novel gene families across ecological guilds.</title>
        <authorList>
            <consortium name="Lawrence Berkeley National Laboratory"/>
            <person name="Harder C.B."/>
            <person name="Miyauchi S."/>
            <person name="Viragh M."/>
            <person name="Kuo A."/>
            <person name="Thoen E."/>
            <person name="Andreopoulos B."/>
            <person name="Lu D."/>
            <person name="Skrede I."/>
            <person name="Drula E."/>
            <person name="Henrissat B."/>
            <person name="Morin E."/>
            <person name="Kohler A."/>
            <person name="Barry K."/>
            <person name="LaButti K."/>
            <person name="Morin E."/>
            <person name="Salamov A."/>
            <person name="Lipzen A."/>
            <person name="Mereny Z."/>
            <person name="Hegedus B."/>
            <person name="Baldrian P."/>
            <person name="Stursova M."/>
            <person name="Weitz H."/>
            <person name="Taylor A."/>
            <person name="Grigoriev I.V."/>
            <person name="Nagy L.G."/>
            <person name="Martin F."/>
            <person name="Kauserud H."/>
        </authorList>
    </citation>
    <scope>NUCLEOTIDE SEQUENCE</scope>
    <source>
        <strain evidence="2">CBHHK200</strain>
    </source>
</reference>
<protein>
    <recommendedName>
        <fullName evidence="4">Secreted protein</fullName>
    </recommendedName>
</protein>
<sequence length="185" mass="19724">MSGPRVWLARCPLSCGSLLCSFAVSTASAACVLEVSANWCRGAVIREKETYRMGSRRAHVQGGGREKRWAWGGKELPTVLCAKHGVHLLVALVARRAVERECGCAVDADNDVGMGSALRPLRETVRERGSQREFGCTNFFSSASMRTSKSHRTDDAVPNSSAEILATVRPPEGGGGTATTPDFGG</sequence>
<keyword evidence="3" id="KW-1185">Reference proteome</keyword>
<keyword evidence="1" id="KW-0732">Signal</keyword>
<dbReference type="PROSITE" id="PS51257">
    <property type="entry name" value="PROKAR_LIPOPROTEIN"/>
    <property type="match status" value="1"/>
</dbReference>
<feature type="chain" id="PRO_5042225105" description="Secreted protein" evidence="1">
    <location>
        <begin position="30"/>
        <end position="185"/>
    </location>
</feature>
<dbReference type="Proteomes" id="UP001218188">
    <property type="component" value="Unassembled WGS sequence"/>
</dbReference>
<evidence type="ECO:0000313" key="3">
    <source>
        <dbReference type="Proteomes" id="UP001218188"/>
    </source>
</evidence>
<dbReference type="EMBL" id="JARJCM010000305">
    <property type="protein sequence ID" value="KAJ7019140.1"/>
    <property type="molecule type" value="Genomic_DNA"/>
</dbReference>
<accession>A0AAD6S1D8</accession>
<organism evidence="2 3">
    <name type="scientific">Mycena alexandri</name>
    <dbReference type="NCBI Taxonomy" id="1745969"/>
    <lineage>
        <taxon>Eukaryota</taxon>
        <taxon>Fungi</taxon>
        <taxon>Dikarya</taxon>
        <taxon>Basidiomycota</taxon>
        <taxon>Agaricomycotina</taxon>
        <taxon>Agaricomycetes</taxon>
        <taxon>Agaricomycetidae</taxon>
        <taxon>Agaricales</taxon>
        <taxon>Marasmiineae</taxon>
        <taxon>Mycenaceae</taxon>
        <taxon>Mycena</taxon>
    </lineage>
</organism>
<name>A0AAD6S1D8_9AGAR</name>
<evidence type="ECO:0000313" key="2">
    <source>
        <dbReference type="EMBL" id="KAJ7019140.1"/>
    </source>
</evidence>
<gene>
    <name evidence="2" type="ORF">C8F04DRAFT_1198021</name>
</gene>
<feature type="signal peptide" evidence="1">
    <location>
        <begin position="1"/>
        <end position="29"/>
    </location>
</feature>